<name>A0A6G0WYF6_APHCR</name>
<protein>
    <submittedName>
        <fullName evidence="2">Zinc finger MYM-type protein 1-like</fullName>
    </submittedName>
</protein>
<gene>
    <name evidence="2" type="ORF">FWK35_00030531</name>
</gene>
<accession>A0A6G0WYF6</accession>
<reference evidence="2 3" key="1">
    <citation type="submission" date="2019-08" db="EMBL/GenBank/DDBJ databases">
        <title>Whole genome of Aphis craccivora.</title>
        <authorList>
            <person name="Voronova N.V."/>
            <person name="Shulinski R.S."/>
            <person name="Bandarenka Y.V."/>
            <person name="Zhorov D.G."/>
            <person name="Warner D."/>
        </authorList>
    </citation>
    <scope>NUCLEOTIDE SEQUENCE [LARGE SCALE GENOMIC DNA]</scope>
    <source>
        <strain evidence="2">180601</strain>
        <tissue evidence="2">Whole Body</tissue>
    </source>
</reference>
<dbReference type="InterPro" id="IPR006580">
    <property type="entry name" value="Znf_TTF"/>
</dbReference>
<dbReference type="PANTHER" id="PTHR45749:SF21">
    <property type="entry name" value="DUF4371 DOMAIN-CONTAINING PROTEIN"/>
    <property type="match status" value="1"/>
</dbReference>
<dbReference type="AlphaFoldDB" id="A0A6G0WYF6"/>
<evidence type="ECO:0000259" key="1">
    <source>
        <dbReference type="SMART" id="SM00597"/>
    </source>
</evidence>
<keyword evidence="3" id="KW-1185">Reference proteome</keyword>
<sequence>MGICENKMSKKTILDFFEKDSSSYFNNGLTNVQQHPECTTSVYSNDELGSTNDNDVNIYQQNLECSELPVSTNEQPEKTAPHPDDPINASSSNRLEFQARISRGPFQPNFDIFPRTQCGNFSRSFLRNTIVNINGWSKYSATTNSAFCFACRCFTPNNLNVGQKEMAFTTKGFNTWKNISESLKIHQKSKSHFHSSTSLSNFLIKKPIYVILEETKEKRSEQKTN</sequence>
<proteinExistence type="predicted"/>
<dbReference type="Proteomes" id="UP000478052">
    <property type="component" value="Unassembled WGS sequence"/>
</dbReference>
<dbReference type="EMBL" id="VUJU01008314">
    <property type="protein sequence ID" value="KAF0732540.1"/>
    <property type="molecule type" value="Genomic_DNA"/>
</dbReference>
<evidence type="ECO:0000313" key="3">
    <source>
        <dbReference type="Proteomes" id="UP000478052"/>
    </source>
</evidence>
<feature type="domain" description="TTF-type" evidence="1">
    <location>
        <begin position="121"/>
        <end position="225"/>
    </location>
</feature>
<dbReference type="OrthoDB" id="6606049at2759"/>
<evidence type="ECO:0000313" key="2">
    <source>
        <dbReference type="EMBL" id="KAF0732540.1"/>
    </source>
</evidence>
<dbReference type="SMART" id="SM00597">
    <property type="entry name" value="ZnF_TTF"/>
    <property type="match status" value="1"/>
</dbReference>
<dbReference type="PANTHER" id="PTHR45749">
    <property type="match status" value="1"/>
</dbReference>
<organism evidence="2 3">
    <name type="scientific">Aphis craccivora</name>
    <name type="common">Cowpea aphid</name>
    <dbReference type="NCBI Taxonomy" id="307492"/>
    <lineage>
        <taxon>Eukaryota</taxon>
        <taxon>Metazoa</taxon>
        <taxon>Ecdysozoa</taxon>
        <taxon>Arthropoda</taxon>
        <taxon>Hexapoda</taxon>
        <taxon>Insecta</taxon>
        <taxon>Pterygota</taxon>
        <taxon>Neoptera</taxon>
        <taxon>Paraneoptera</taxon>
        <taxon>Hemiptera</taxon>
        <taxon>Sternorrhyncha</taxon>
        <taxon>Aphidomorpha</taxon>
        <taxon>Aphidoidea</taxon>
        <taxon>Aphididae</taxon>
        <taxon>Aphidini</taxon>
        <taxon>Aphis</taxon>
        <taxon>Aphis</taxon>
    </lineage>
</organism>
<comment type="caution">
    <text evidence="2">The sequence shown here is derived from an EMBL/GenBank/DDBJ whole genome shotgun (WGS) entry which is preliminary data.</text>
</comment>